<dbReference type="InterPro" id="IPR006076">
    <property type="entry name" value="FAD-dep_OxRdtase"/>
</dbReference>
<reference evidence="6 7" key="1">
    <citation type="submission" date="2021-01" db="EMBL/GenBank/DDBJ databases">
        <title>Whole genome shotgun sequence of Actinoplanes couchii NBRC 106145.</title>
        <authorList>
            <person name="Komaki H."/>
            <person name="Tamura T."/>
        </authorList>
    </citation>
    <scope>NUCLEOTIDE SEQUENCE [LARGE SCALE GENOMIC DNA]</scope>
    <source>
        <strain evidence="6 7">NBRC 106145</strain>
    </source>
</reference>
<dbReference type="InterPro" id="IPR045170">
    <property type="entry name" value="MTOX"/>
</dbReference>
<evidence type="ECO:0000313" key="7">
    <source>
        <dbReference type="Proteomes" id="UP000612282"/>
    </source>
</evidence>
<dbReference type="Gene3D" id="3.50.50.60">
    <property type="entry name" value="FAD/NAD(P)-binding domain"/>
    <property type="match status" value="2"/>
</dbReference>
<comment type="cofactor">
    <cofactor evidence="1">
        <name>FAD</name>
        <dbReference type="ChEBI" id="CHEBI:57692"/>
    </cofactor>
</comment>
<gene>
    <name evidence="6" type="primary">solA</name>
    <name evidence="6" type="ORF">Aco03nite_080950</name>
</gene>
<comment type="caution">
    <text evidence="6">The sequence shown here is derived from an EMBL/GenBank/DDBJ whole genome shotgun (WGS) entry which is preliminary data.</text>
</comment>
<evidence type="ECO:0000256" key="2">
    <source>
        <dbReference type="ARBA" id="ARBA00022630"/>
    </source>
</evidence>
<proteinExistence type="predicted"/>
<keyword evidence="7" id="KW-1185">Reference proteome</keyword>
<accession>A0ABQ3XMG2</accession>
<dbReference type="InterPro" id="IPR036188">
    <property type="entry name" value="FAD/NAD-bd_sf"/>
</dbReference>
<dbReference type="Gene3D" id="3.30.9.10">
    <property type="entry name" value="D-Amino Acid Oxidase, subunit A, domain 2"/>
    <property type="match status" value="2"/>
</dbReference>
<name>A0ABQ3XMG2_9ACTN</name>
<dbReference type="SUPFAM" id="SSF51905">
    <property type="entry name" value="FAD/NAD(P)-binding domain"/>
    <property type="match status" value="1"/>
</dbReference>
<evidence type="ECO:0000259" key="5">
    <source>
        <dbReference type="Pfam" id="PF01266"/>
    </source>
</evidence>
<evidence type="ECO:0000256" key="4">
    <source>
        <dbReference type="ARBA" id="ARBA00023002"/>
    </source>
</evidence>
<protein>
    <submittedName>
        <fullName evidence="6">N-methyltryptophan oxidase</fullName>
    </submittedName>
</protein>
<evidence type="ECO:0000256" key="1">
    <source>
        <dbReference type="ARBA" id="ARBA00001974"/>
    </source>
</evidence>
<organism evidence="6 7">
    <name type="scientific">Actinoplanes couchii</name>
    <dbReference type="NCBI Taxonomy" id="403638"/>
    <lineage>
        <taxon>Bacteria</taxon>
        <taxon>Bacillati</taxon>
        <taxon>Actinomycetota</taxon>
        <taxon>Actinomycetes</taxon>
        <taxon>Micromonosporales</taxon>
        <taxon>Micromonosporaceae</taxon>
        <taxon>Actinoplanes</taxon>
    </lineage>
</organism>
<evidence type="ECO:0000313" key="6">
    <source>
        <dbReference type="EMBL" id="GID59691.1"/>
    </source>
</evidence>
<dbReference type="RefSeq" id="WP_203806019.1">
    <property type="nucleotide sequence ID" value="NZ_BAAAQE010000065.1"/>
</dbReference>
<dbReference type="SUPFAM" id="SSF54373">
    <property type="entry name" value="FAD-linked reductases, C-terminal domain"/>
    <property type="match status" value="1"/>
</dbReference>
<keyword evidence="4" id="KW-0560">Oxidoreductase</keyword>
<dbReference type="PANTHER" id="PTHR10961:SF7">
    <property type="entry name" value="FAD DEPENDENT OXIDOREDUCTASE DOMAIN-CONTAINING PROTEIN"/>
    <property type="match status" value="1"/>
</dbReference>
<sequence>MSDIDVEVAVVGAGLTGAATAWALARRGVPVALIEAYPIGHSHGSSHGTSRIVRRVYDDPFYLRLTGRAFDSWSRAEDDTSTALVRLTGAVDHGAGRNVAALPPKLAAEGIVSTLMSAGEAAERWPGMRFEGQVLHHPQAGHVNADVAVAAFARRAGELGATILDNTRVTSIVPSGAGTRLHTVFDAGTRLHAASDAGTRLNTTSDAGTRLNTTFDAGTRLHTTSDAGTRRHTSSAGPVITAGTVVIAAGPWLPDLAPGLPLTLPALTVTQQQVFHFTRIDPSPDWPVFVYKNADTQIYGLPSGADGGPEPAFKVAQHNGGRPTTATSRDRVIDPASRDIVTRFVREFLPGLDPAPVAEASCLYTNTPDEDFILDRVGPLVIASPCSGHGAKFAALTGETAAALAIGDAAPDPRFALSRFR</sequence>
<keyword evidence="3" id="KW-0274">FAD</keyword>
<dbReference type="PANTHER" id="PTHR10961">
    <property type="entry name" value="PEROXISOMAL SARCOSINE OXIDASE"/>
    <property type="match status" value="1"/>
</dbReference>
<evidence type="ECO:0000256" key="3">
    <source>
        <dbReference type="ARBA" id="ARBA00022827"/>
    </source>
</evidence>
<dbReference type="Pfam" id="PF01266">
    <property type="entry name" value="DAO"/>
    <property type="match status" value="1"/>
</dbReference>
<feature type="domain" description="FAD dependent oxidoreductase" evidence="5">
    <location>
        <begin position="8"/>
        <end position="404"/>
    </location>
</feature>
<dbReference type="EMBL" id="BOMG01000100">
    <property type="protein sequence ID" value="GID59691.1"/>
    <property type="molecule type" value="Genomic_DNA"/>
</dbReference>
<keyword evidence="2" id="KW-0285">Flavoprotein</keyword>
<dbReference type="Proteomes" id="UP000612282">
    <property type="component" value="Unassembled WGS sequence"/>
</dbReference>